<evidence type="ECO:0000313" key="1">
    <source>
        <dbReference type="EMBL" id="NNU33223.1"/>
    </source>
</evidence>
<protein>
    <submittedName>
        <fullName evidence="1">PqqD family protein</fullName>
    </submittedName>
</protein>
<proteinExistence type="predicted"/>
<sequence>MSKPQKITETSLIQRNETKFLASALGEEIVMMNTDNGDYIGVNSVGSDIWNLLTEPTRVDELVTKVGELYDADEAQLKTEINEFVQRMLKQDMIVVTG</sequence>
<reference evidence="1 2" key="1">
    <citation type="submission" date="2020-05" db="EMBL/GenBank/DDBJ databases">
        <authorList>
            <person name="Khan S.A."/>
            <person name="Jeon C.O."/>
            <person name="Chun B.H."/>
        </authorList>
    </citation>
    <scope>NUCLEOTIDE SEQUENCE [LARGE SCALE GENOMIC DNA]</scope>
    <source>
        <strain evidence="1 2">S1162</strain>
    </source>
</reference>
<dbReference type="Proteomes" id="UP000566071">
    <property type="component" value="Unassembled WGS sequence"/>
</dbReference>
<dbReference type="RefSeq" id="WP_175268925.1">
    <property type="nucleotide sequence ID" value="NZ_JABFCR010000005.1"/>
</dbReference>
<dbReference type="Pfam" id="PF05402">
    <property type="entry name" value="PqqD"/>
    <property type="match status" value="1"/>
</dbReference>
<gene>
    <name evidence="1" type="ORF">HK413_01825</name>
</gene>
<accession>A0ABX1VZ36</accession>
<dbReference type="EMBL" id="JABFCR010000005">
    <property type="protein sequence ID" value="NNU33223.1"/>
    <property type="molecule type" value="Genomic_DNA"/>
</dbReference>
<dbReference type="InterPro" id="IPR008792">
    <property type="entry name" value="PQQD"/>
</dbReference>
<evidence type="ECO:0000313" key="2">
    <source>
        <dbReference type="Proteomes" id="UP000566071"/>
    </source>
</evidence>
<name>A0ABX1VZ36_9SPHI</name>
<dbReference type="InterPro" id="IPR041881">
    <property type="entry name" value="PqqD_sf"/>
</dbReference>
<keyword evidence="2" id="KW-1185">Reference proteome</keyword>
<comment type="caution">
    <text evidence="1">The sequence shown here is derived from an EMBL/GenBank/DDBJ whole genome shotgun (WGS) entry which is preliminary data.</text>
</comment>
<organism evidence="1 2">
    <name type="scientific">Mucilaginibacter humi</name>
    <dbReference type="NCBI Taxonomy" id="2732510"/>
    <lineage>
        <taxon>Bacteria</taxon>
        <taxon>Pseudomonadati</taxon>
        <taxon>Bacteroidota</taxon>
        <taxon>Sphingobacteriia</taxon>
        <taxon>Sphingobacteriales</taxon>
        <taxon>Sphingobacteriaceae</taxon>
        <taxon>Mucilaginibacter</taxon>
    </lineage>
</organism>
<dbReference type="Gene3D" id="1.10.10.1150">
    <property type="entry name" value="Coenzyme PQQ synthesis protein D (PqqD)"/>
    <property type="match status" value="1"/>
</dbReference>